<dbReference type="InterPro" id="IPR029063">
    <property type="entry name" value="SAM-dependent_MTases_sf"/>
</dbReference>
<evidence type="ECO:0000313" key="1">
    <source>
        <dbReference type="EMBL" id="MFD1002376.1"/>
    </source>
</evidence>
<organism evidence="1 2">
    <name type="scientific">Ohtaekwangia kribbensis</name>
    <dbReference type="NCBI Taxonomy" id="688913"/>
    <lineage>
        <taxon>Bacteria</taxon>
        <taxon>Pseudomonadati</taxon>
        <taxon>Bacteroidota</taxon>
        <taxon>Cytophagia</taxon>
        <taxon>Cytophagales</taxon>
        <taxon>Fulvivirgaceae</taxon>
        <taxon>Ohtaekwangia</taxon>
    </lineage>
</organism>
<dbReference type="Pfam" id="PF13489">
    <property type="entry name" value="Methyltransf_23"/>
    <property type="match status" value="1"/>
</dbReference>
<name>A0ABW3KAW2_9BACT</name>
<keyword evidence="1" id="KW-0489">Methyltransferase</keyword>
<accession>A0ABW3KAW2</accession>
<comment type="caution">
    <text evidence="1">The sequence shown here is derived from an EMBL/GenBank/DDBJ whole genome shotgun (WGS) entry which is preliminary data.</text>
</comment>
<gene>
    <name evidence="1" type="ORF">ACFQ21_23825</name>
</gene>
<dbReference type="SUPFAM" id="SSF53335">
    <property type="entry name" value="S-adenosyl-L-methionine-dependent methyltransferases"/>
    <property type="match status" value="1"/>
</dbReference>
<evidence type="ECO:0000313" key="2">
    <source>
        <dbReference type="Proteomes" id="UP001597112"/>
    </source>
</evidence>
<reference evidence="2" key="1">
    <citation type="journal article" date="2019" name="Int. J. Syst. Evol. Microbiol.">
        <title>The Global Catalogue of Microorganisms (GCM) 10K type strain sequencing project: providing services to taxonomists for standard genome sequencing and annotation.</title>
        <authorList>
            <consortium name="The Broad Institute Genomics Platform"/>
            <consortium name="The Broad Institute Genome Sequencing Center for Infectious Disease"/>
            <person name="Wu L."/>
            <person name="Ma J."/>
        </authorList>
    </citation>
    <scope>NUCLEOTIDE SEQUENCE [LARGE SCALE GENOMIC DNA]</scope>
    <source>
        <strain evidence="2">CCUG 58938</strain>
    </source>
</reference>
<dbReference type="EMBL" id="JBHTKA010000008">
    <property type="protein sequence ID" value="MFD1002376.1"/>
    <property type="molecule type" value="Genomic_DNA"/>
</dbReference>
<sequence length="254" mass="29073">MITSPRPSDSELGKYYLSDDYISHTNEAKTLIDKVYLTARNYTLTWKRNLILNNTTRTENKLLDYGCGTGAFLHAANKDNWKSFGIEPSTQAREEAKKITNAPVYKSLDEIQDDTFDAITMWHVLEHVPDLNELLQKLKSILSENGTMFIAVPNHSSWDGKKYKAHWAGYDVPRHLWHFSDQTMTKLVENNGLKVKQIIPMKLDSFYISLLSEKYRRGNTTITGMIAAFINGLKSNILATKNGQYSSLIYIVRK</sequence>
<dbReference type="Gene3D" id="3.40.50.150">
    <property type="entry name" value="Vaccinia Virus protein VP39"/>
    <property type="match status" value="1"/>
</dbReference>
<dbReference type="RefSeq" id="WP_377583416.1">
    <property type="nucleotide sequence ID" value="NZ_JBHTKA010000008.1"/>
</dbReference>
<proteinExistence type="predicted"/>
<dbReference type="GO" id="GO:0008168">
    <property type="term" value="F:methyltransferase activity"/>
    <property type="evidence" value="ECO:0007669"/>
    <property type="project" value="UniProtKB-KW"/>
</dbReference>
<dbReference type="PANTHER" id="PTHR43861">
    <property type="entry name" value="TRANS-ACONITATE 2-METHYLTRANSFERASE-RELATED"/>
    <property type="match status" value="1"/>
</dbReference>
<keyword evidence="1" id="KW-0808">Transferase</keyword>
<dbReference type="CDD" id="cd02440">
    <property type="entry name" value="AdoMet_MTases"/>
    <property type="match status" value="1"/>
</dbReference>
<dbReference type="Proteomes" id="UP001597112">
    <property type="component" value="Unassembled WGS sequence"/>
</dbReference>
<dbReference type="EC" id="2.1.1.-" evidence="1"/>
<keyword evidence="2" id="KW-1185">Reference proteome</keyword>
<protein>
    <submittedName>
        <fullName evidence="1">Class I SAM-dependent methyltransferase</fullName>
        <ecNumber evidence="1">2.1.1.-</ecNumber>
    </submittedName>
</protein>
<dbReference type="GO" id="GO:0032259">
    <property type="term" value="P:methylation"/>
    <property type="evidence" value="ECO:0007669"/>
    <property type="project" value="UniProtKB-KW"/>
</dbReference>